<dbReference type="InterPro" id="IPR011990">
    <property type="entry name" value="TPR-like_helical_dom_sf"/>
</dbReference>
<evidence type="ECO:0000313" key="4">
    <source>
        <dbReference type="EMBL" id="SCZ24362.1"/>
    </source>
</evidence>
<protein>
    <submittedName>
        <fullName evidence="4">Cytochrome c-type biogenesis protein CcmH</fullName>
    </submittedName>
</protein>
<dbReference type="PANTHER" id="PTHR47870:SF1">
    <property type="entry name" value="CYTOCHROME C-TYPE BIOGENESIS PROTEIN CCMH"/>
    <property type="match status" value="1"/>
</dbReference>
<dbReference type="SUPFAM" id="SSF48452">
    <property type="entry name" value="TPR-like"/>
    <property type="match status" value="1"/>
</dbReference>
<keyword evidence="5" id="KW-1185">Reference proteome</keyword>
<dbReference type="EMBL" id="FMVW01000001">
    <property type="protein sequence ID" value="SCZ24362.1"/>
    <property type="molecule type" value="Genomic_DNA"/>
</dbReference>
<evidence type="ECO:0000256" key="1">
    <source>
        <dbReference type="ARBA" id="ARBA00004196"/>
    </source>
</evidence>
<dbReference type="RefSeq" id="WP_092809487.1">
    <property type="nucleotide sequence ID" value="NZ_FMVW01000001.1"/>
</dbReference>
<dbReference type="Proteomes" id="UP000199347">
    <property type="component" value="Unassembled WGS sequence"/>
</dbReference>
<evidence type="ECO:0000313" key="5">
    <source>
        <dbReference type="Proteomes" id="UP000199347"/>
    </source>
</evidence>
<comment type="subcellular location">
    <subcellularLocation>
        <location evidence="1">Cell envelope</location>
    </subcellularLocation>
</comment>
<dbReference type="PANTHER" id="PTHR47870">
    <property type="entry name" value="CYTOCHROME C-TYPE BIOGENESIS PROTEIN CCMH"/>
    <property type="match status" value="1"/>
</dbReference>
<evidence type="ECO:0000256" key="3">
    <source>
        <dbReference type="SAM" id="MobiDB-lite"/>
    </source>
</evidence>
<dbReference type="GO" id="GO:0005886">
    <property type="term" value="C:plasma membrane"/>
    <property type="evidence" value="ECO:0007669"/>
    <property type="project" value="TreeGrafter"/>
</dbReference>
<dbReference type="AlphaFoldDB" id="A0A1G5MGT0"/>
<evidence type="ECO:0000256" key="2">
    <source>
        <dbReference type="ARBA" id="ARBA00022748"/>
    </source>
</evidence>
<keyword evidence="2" id="KW-0201">Cytochrome c-type biogenesis</keyword>
<proteinExistence type="predicted"/>
<dbReference type="InterPro" id="IPR051263">
    <property type="entry name" value="C-type_cytochrome_biogenesis"/>
</dbReference>
<sequence>MLLWLAITIFTVIAVLAVVLPLLREGKPVDSRENHDAAVYRRQLDELERDREAGRIGPEEAEAARAEIGRRLIAADRREAARVAAAGGGFRRAATAAVALVGIPLIGLGLYLAQGSPGLPDEPLQARLGNAPDGKNISLLVGQVEDHLARNPDDTRGWEVLAPVYSRLGRPGDAARAYRNVIRLGGSTPARQTALGEALVMASGGIVTDEAREAFEASAESGAELDSDTAKARFYLALAMEQEGDSKGATTALHALLDDAPADAAWRPAIEETVARIERAEKDTAAALFAKPKKPALGPLRENAPSAQADAGPPPAATPTRGPSQEEMNAAGAMAPEDRMAMIEGMVDNLADRLEKKPDDADGWLQLVRSYAVLGRREDAAEAARTALASISDKEKRREIAQLAQDLRLPGMEEMTQ</sequence>
<dbReference type="NCBIfam" id="TIGR03142">
    <property type="entry name" value="cytochro_ccmI"/>
    <property type="match status" value="1"/>
</dbReference>
<accession>A0A1G5MGT0</accession>
<dbReference type="InterPro" id="IPR017560">
    <property type="entry name" value="Cyt_c_biogenesis_CcmI"/>
</dbReference>
<dbReference type="Gene3D" id="1.25.40.10">
    <property type="entry name" value="Tetratricopeptide repeat domain"/>
    <property type="match status" value="2"/>
</dbReference>
<gene>
    <name evidence="4" type="ORF">SAMN03080610_00673</name>
</gene>
<reference evidence="4 5" key="1">
    <citation type="submission" date="2016-10" db="EMBL/GenBank/DDBJ databases">
        <authorList>
            <person name="de Groot N.N."/>
        </authorList>
    </citation>
    <scope>NUCLEOTIDE SEQUENCE [LARGE SCALE GENOMIC DNA]</scope>
    <source>
        <strain evidence="4 5">DSM 2698</strain>
    </source>
</reference>
<dbReference type="STRING" id="1120955.SAMN03080610_00673"/>
<dbReference type="OrthoDB" id="9815847at2"/>
<dbReference type="GO" id="GO:0030313">
    <property type="term" value="C:cell envelope"/>
    <property type="evidence" value="ECO:0007669"/>
    <property type="project" value="UniProtKB-SubCell"/>
</dbReference>
<feature type="compositionally biased region" description="Low complexity" evidence="3">
    <location>
        <begin position="290"/>
        <end position="311"/>
    </location>
</feature>
<name>A0A1G5MGT0_AFIMA</name>
<dbReference type="GO" id="GO:0017004">
    <property type="term" value="P:cytochrome complex assembly"/>
    <property type="evidence" value="ECO:0007669"/>
    <property type="project" value="UniProtKB-KW"/>
</dbReference>
<feature type="region of interest" description="Disordered" evidence="3">
    <location>
        <begin position="290"/>
        <end position="328"/>
    </location>
</feature>
<organism evidence="4 5">
    <name type="scientific">Afifella marina DSM 2698</name>
    <dbReference type="NCBI Taxonomy" id="1120955"/>
    <lineage>
        <taxon>Bacteria</taxon>
        <taxon>Pseudomonadati</taxon>
        <taxon>Pseudomonadota</taxon>
        <taxon>Alphaproteobacteria</taxon>
        <taxon>Hyphomicrobiales</taxon>
        <taxon>Afifellaceae</taxon>
        <taxon>Afifella</taxon>
    </lineage>
</organism>